<dbReference type="IntAct" id="Q8CKV8">
    <property type="interactions" value="2"/>
</dbReference>
<dbReference type="Proteomes" id="UP000002490">
    <property type="component" value="Chromosome"/>
</dbReference>
<dbReference type="AlphaFoldDB" id="Q8CKV8"/>
<proteinExistence type="predicted"/>
<dbReference type="EMBL" id="AE009952">
    <property type="protein sequence ID" value="AAM86325.1"/>
    <property type="molecule type" value="Genomic_DNA"/>
</dbReference>
<name>Q8CKV8_YERPE</name>
<dbReference type="HOGENOM" id="CLU_2014393_0_0_6"/>
<gene>
    <name evidence="1" type="ordered locus">y2773</name>
</gene>
<evidence type="ECO:0000313" key="2">
    <source>
        <dbReference type="Proteomes" id="UP000002490"/>
    </source>
</evidence>
<sequence length="123" mass="14450">MMHHSGLSMAVGNHHIGIVNLYERIWYPQTLSCWLNSILEDVWTTVYSKLLPAQSATANYTLIKKTLSWCVRWIIWLTRYATVSLSCWKTRPVHCQLMRSTHEFHCYNSRPLCFNPFTRQTTG</sequence>
<dbReference type="KEGG" id="ypk:y2773"/>
<reference evidence="1 2" key="1">
    <citation type="journal article" date="2002" name="J. Bacteriol.">
        <title>Genome sequence of Yersinia pestis KIM.</title>
        <authorList>
            <person name="Deng W."/>
            <person name="Burland V."/>
            <person name="Plunkett G.III."/>
            <person name="Boutin A."/>
            <person name="Mayhew G.F."/>
            <person name="Liss P."/>
            <person name="Perna N.T."/>
            <person name="Rose D.J."/>
            <person name="Mau B."/>
            <person name="Zhou S."/>
            <person name="Schwartz D.C."/>
            <person name="Fetherston J.D."/>
            <person name="Lindler L.E."/>
            <person name="Brubaker R.R."/>
            <person name="Plana G.V."/>
            <person name="Straley S.C."/>
            <person name="McDonough K.A."/>
            <person name="Nilles M.L."/>
            <person name="Matson J.S."/>
            <person name="Blattner F.R."/>
            <person name="Perry R.D."/>
        </authorList>
    </citation>
    <scope>NUCLEOTIDE SEQUENCE [LARGE SCALE GENOMIC DNA]</scope>
    <source>
        <strain evidence="2">KIM10+ / Biovar Mediaevalis</strain>
    </source>
</reference>
<evidence type="ECO:0000313" key="1">
    <source>
        <dbReference type="EMBL" id="AAM86325.1"/>
    </source>
</evidence>
<organism evidence="1 2">
    <name type="scientific">Yersinia pestis</name>
    <dbReference type="NCBI Taxonomy" id="632"/>
    <lineage>
        <taxon>Bacteria</taxon>
        <taxon>Pseudomonadati</taxon>
        <taxon>Pseudomonadota</taxon>
        <taxon>Gammaproteobacteria</taxon>
        <taxon>Enterobacterales</taxon>
        <taxon>Yersiniaceae</taxon>
        <taxon>Yersinia</taxon>
    </lineage>
</organism>
<protein>
    <submittedName>
        <fullName evidence="1">Uncharacterized protein</fullName>
    </submittedName>
</protein>
<accession>Q8CKV8</accession>